<dbReference type="InterPro" id="IPR014885">
    <property type="entry name" value="VASP_tetra"/>
</dbReference>
<feature type="compositionally biased region" description="Pro residues" evidence="1">
    <location>
        <begin position="35"/>
        <end position="44"/>
    </location>
</feature>
<evidence type="ECO:0000259" key="2">
    <source>
        <dbReference type="Pfam" id="PF08776"/>
    </source>
</evidence>
<dbReference type="Pfam" id="PF08776">
    <property type="entry name" value="VASP_tetra"/>
    <property type="match status" value="1"/>
</dbReference>
<feature type="compositionally biased region" description="Polar residues" evidence="1">
    <location>
        <begin position="1"/>
        <end position="13"/>
    </location>
</feature>
<feature type="domain" description="VASP tetramerisation" evidence="2">
    <location>
        <begin position="202"/>
        <end position="235"/>
    </location>
</feature>
<dbReference type="Proteomes" id="UP000276133">
    <property type="component" value="Unassembled WGS sequence"/>
</dbReference>
<evidence type="ECO:0000313" key="3">
    <source>
        <dbReference type="EMBL" id="RNA31235.1"/>
    </source>
</evidence>
<dbReference type="STRING" id="10195.A0A3M7S6G8"/>
<keyword evidence="4" id="KW-1185">Reference proteome</keyword>
<feature type="region of interest" description="Disordered" evidence="1">
    <location>
        <begin position="89"/>
        <end position="110"/>
    </location>
</feature>
<feature type="compositionally biased region" description="Pro residues" evidence="1">
    <location>
        <begin position="54"/>
        <end position="64"/>
    </location>
</feature>
<name>A0A3M7S6G8_BRAPC</name>
<evidence type="ECO:0000256" key="1">
    <source>
        <dbReference type="SAM" id="MobiDB-lite"/>
    </source>
</evidence>
<dbReference type="AlphaFoldDB" id="A0A3M7S6G8"/>
<feature type="region of interest" description="Disordered" evidence="1">
    <location>
        <begin position="124"/>
        <end position="144"/>
    </location>
</feature>
<dbReference type="OrthoDB" id="31170at2759"/>
<feature type="compositionally biased region" description="Polar residues" evidence="1">
    <location>
        <begin position="133"/>
        <end position="144"/>
    </location>
</feature>
<accession>A0A3M7S6G8</accession>
<sequence>MPASNQSNENYNSPKIYDTIADTGVSYPNQCASSAPPPPAPPLPTSIFSASSAPAPPAPPPPSTPSCQQPAPSQPSYISEIAKFQANKLKKVESEANTAAKSNGPPGPLDFLAEIRQRIEKKNSMEKEHKNASDNNIDTTSCKPSSLVSRNLNGKNQFAGVVNGLKSQQFESPKTIKKITSTPNVATNGNGTNGAYSSDSINYDKLKQELIVEFRKELQTFKQDIVNTILNELRR</sequence>
<evidence type="ECO:0000313" key="4">
    <source>
        <dbReference type="Proteomes" id="UP000276133"/>
    </source>
</evidence>
<dbReference type="EMBL" id="REGN01001967">
    <property type="protein sequence ID" value="RNA31235.1"/>
    <property type="molecule type" value="Genomic_DNA"/>
</dbReference>
<comment type="caution">
    <text evidence="3">The sequence shown here is derived from an EMBL/GenBank/DDBJ whole genome shotgun (WGS) entry which is preliminary data.</text>
</comment>
<dbReference type="InterPro" id="IPR038023">
    <property type="entry name" value="VASP_sf"/>
</dbReference>
<dbReference type="Gene3D" id="1.20.5.1160">
    <property type="entry name" value="Vasodilator-stimulated phosphoprotein"/>
    <property type="match status" value="1"/>
</dbReference>
<proteinExistence type="predicted"/>
<protein>
    <submittedName>
        <fullName evidence="3">Enabled-like protein</fullName>
    </submittedName>
</protein>
<reference evidence="3 4" key="1">
    <citation type="journal article" date="2018" name="Sci. Rep.">
        <title>Genomic signatures of local adaptation to the degree of environmental predictability in rotifers.</title>
        <authorList>
            <person name="Franch-Gras L."/>
            <person name="Hahn C."/>
            <person name="Garcia-Roger E.M."/>
            <person name="Carmona M.J."/>
            <person name="Serra M."/>
            <person name="Gomez A."/>
        </authorList>
    </citation>
    <scope>NUCLEOTIDE SEQUENCE [LARGE SCALE GENOMIC DNA]</scope>
    <source>
        <strain evidence="3">HYR1</strain>
    </source>
</reference>
<feature type="region of interest" description="Disordered" evidence="1">
    <location>
        <begin position="1"/>
        <end position="77"/>
    </location>
</feature>
<dbReference type="SUPFAM" id="SSF118370">
    <property type="entry name" value="Vasodilator-stimulated phosphoprotein, VASP, tetramerisation domain"/>
    <property type="match status" value="1"/>
</dbReference>
<gene>
    <name evidence="3" type="ORF">BpHYR1_003212</name>
</gene>
<feature type="compositionally biased region" description="Low complexity" evidence="1">
    <location>
        <begin position="65"/>
        <end position="76"/>
    </location>
</feature>
<organism evidence="3 4">
    <name type="scientific">Brachionus plicatilis</name>
    <name type="common">Marine rotifer</name>
    <name type="synonym">Brachionus muelleri</name>
    <dbReference type="NCBI Taxonomy" id="10195"/>
    <lineage>
        <taxon>Eukaryota</taxon>
        <taxon>Metazoa</taxon>
        <taxon>Spiralia</taxon>
        <taxon>Gnathifera</taxon>
        <taxon>Rotifera</taxon>
        <taxon>Eurotatoria</taxon>
        <taxon>Monogononta</taxon>
        <taxon>Pseudotrocha</taxon>
        <taxon>Ploima</taxon>
        <taxon>Brachionidae</taxon>
        <taxon>Brachionus</taxon>
    </lineage>
</organism>